<dbReference type="EMBL" id="UINC01114612">
    <property type="protein sequence ID" value="SVC85036.1"/>
    <property type="molecule type" value="Genomic_DNA"/>
</dbReference>
<proteinExistence type="predicted"/>
<accession>A0A382QHW8</accession>
<sequence>MNPLVFRKALTVRSGARDRDQTGDLFLGKEPL</sequence>
<evidence type="ECO:0000313" key="1">
    <source>
        <dbReference type="EMBL" id="SVC85036.1"/>
    </source>
</evidence>
<dbReference type="AlphaFoldDB" id="A0A382QHW8"/>
<name>A0A382QHW8_9ZZZZ</name>
<feature type="non-terminal residue" evidence="1">
    <location>
        <position position="32"/>
    </location>
</feature>
<reference evidence="1" key="1">
    <citation type="submission" date="2018-05" db="EMBL/GenBank/DDBJ databases">
        <authorList>
            <person name="Lanie J.A."/>
            <person name="Ng W.-L."/>
            <person name="Kazmierczak K.M."/>
            <person name="Andrzejewski T.M."/>
            <person name="Davidsen T.M."/>
            <person name="Wayne K.J."/>
            <person name="Tettelin H."/>
            <person name="Glass J.I."/>
            <person name="Rusch D."/>
            <person name="Podicherti R."/>
            <person name="Tsui H.-C.T."/>
            <person name="Winkler M.E."/>
        </authorList>
    </citation>
    <scope>NUCLEOTIDE SEQUENCE</scope>
</reference>
<protein>
    <submittedName>
        <fullName evidence="1">Uncharacterized protein</fullName>
    </submittedName>
</protein>
<organism evidence="1">
    <name type="scientific">marine metagenome</name>
    <dbReference type="NCBI Taxonomy" id="408172"/>
    <lineage>
        <taxon>unclassified sequences</taxon>
        <taxon>metagenomes</taxon>
        <taxon>ecological metagenomes</taxon>
    </lineage>
</organism>
<gene>
    <name evidence="1" type="ORF">METZ01_LOCUS337890</name>
</gene>